<name>M3HDE5_LEPIT</name>
<dbReference type="InterPro" id="IPR020476">
    <property type="entry name" value="Nudix_hydrolase"/>
</dbReference>
<dbReference type="AlphaFoldDB" id="M3HDE5"/>
<evidence type="ECO:0000313" key="4">
    <source>
        <dbReference type="EMBL" id="EMG22349.1"/>
    </source>
</evidence>
<evidence type="ECO:0000259" key="3">
    <source>
        <dbReference type="PROSITE" id="PS51462"/>
    </source>
</evidence>
<dbReference type="PRINTS" id="PR00502">
    <property type="entry name" value="NUDIXFAMILY"/>
</dbReference>
<evidence type="ECO:0000256" key="1">
    <source>
        <dbReference type="ARBA" id="ARBA00001946"/>
    </source>
</evidence>
<dbReference type="EMBL" id="AFMD02000221">
    <property type="protein sequence ID" value="EMG22349.1"/>
    <property type="molecule type" value="Genomic_DNA"/>
</dbReference>
<dbReference type="SUPFAM" id="SSF55811">
    <property type="entry name" value="Nudix"/>
    <property type="match status" value="1"/>
</dbReference>
<dbReference type="PROSITE" id="PS51462">
    <property type="entry name" value="NUDIX"/>
    <property type="match status" value="1"/>
</dbReference>
<dbReference type="PANTHER" id="PTHR43046">
    <property type="entry name" value="GDP-MANNOSE MANNOSYL HYDROLASE"/>
    <property type="match status" value="1"/>
</dbReference>
<dbReference type="Proteomes" id="UP000011778">
    <property type="component" value="Unassembled WGS sequence"/>
</dbReference>
<protein>
    <submittedName>
        <fullName evidence="4">NUDIX domain protein</fullName>
    </submittedName>
</protein>
<gene>
    <name evidence="4" type="ORF">LEP1GSC150_0593</name>
</gene>
<keyword evidence="2" id="KW-0378">Hydrolase</keyword>
<evidence type="ECO:0000256" key="2">
    <source>
        <dbReference type="ARBA" id="ARBA00022801"/>
    </source>
</evidence>
<dbReference type="GO" id="GO:0016787">
    <property type="term" value="F:hydrolase activity"/>
    <property type="evidence" value="ECO:0007669"/>
    <property type="project" value="UniProtKB-KW"/>
</dbReference>
<proteinExistence type="predicted"/>
<dbReference type="Pfam" id="PF00293">
    <property type="entry name" value="NUDIX"/>
    <property type="match status" value="1"/>
</dbReference>
<dbReference type="Gene3D" id="3.90.79.10">
    <property type="entry name" value="Nucleoside Triphosphate Pyrophosphohydrolase"/>
    <property type="match status" value="1"/>
</dbReference>
<reference evidence="4 5" key="1">
    <citation type="submission" date="2013-02" db="EMBL/GenBank/DDBJ databases">
        <authorList>
            <person name="Harkins D.M."/>
            <person name="Durkin A.S."/>
            <person name="Brinkac L.M."/>
            <person name="Haft D.H."/>
            <person name="Selengut J.D."/>
            <person name="Sanka R."/>
            <person name="DePew J."/>
            <person name="Purushe J."/>
            <person name="Tulsiani S.M."/>
            <person name="Graham G.C."/>
            <person name="Burns M.-A."/>
            <person name="Dohnt M.F."/>
            <person name="Smythe L.D."/>
            <person name="McKay D.B."/>
            <person name="Craig S.B."/>
            <person name="Vinetz J.M."/>
            <person name="Sutton G.G."/>
            <person name="Nierman W.C."/>
            <person name="Fouts D.E."/>
        </authorList>
    </citation>
    <scope>NUCLEOTIDE SEQUENCE [LARGE SCALE GENOMIC DNA]</scope>
    <source>
        <strain evidence="4 5">LT2050</strain>
    </source>
</reference>
<feature type="domain" description="Nudix hydrolase" evidence="3">
    <location>
        <begin position="9"/>
        <end position="74"/>
    </location>
</feature>
<evidence type="ECO:0000313" key="5">
    <source>
        <dbReference type="Proteomes" id="UP000011778"/>
    </source>
</evidence>
<dbReference type="InterPro" id="IPR015797">
    <property type="entry name" value="NUDIX_hydrolase-like_dom_sf"/>
</dbReference>
<dbReference type="CDD" id="cd02883">
    <property type="entry name" value="NUDIX_Hydrolase"/>
    <property type="match status" value="1"/>
</dbReference>
<comment type="cofactor">
    <cofactor evidence="1">
        <name>Mg(2+)</name>
        <dbReference type="ChEBI" id="CHEBI:18420"/>
    </cofactor>
</comment>
<dbReference type="InterPro" id="IPR000086">
    <property type="entry name" value="NUDIX_hydrolase_dom"/>
</dbReference>
<sequence length="74" mass="8610">MDFFFKKKGLRVRVAALIENSQNEVLLIQQKKKDSYYWLLPGGGIEFGESAEDALKRELKEELSLEMKSASFYF</sequence>
<accession>M3HDE5</accession>
<comment type="caution">
    <text evidence="4">The sequence shown here is derived from an EMBL/GenBank/DDBJ whole genome shotgun (WGS) entry which is preliminary data.</text>
</comment>
<organism evidence="4 5">
    <name type="scientific">Leptospira interrogans serovar Copenhageni str. LT2050</name>
    <dbReference type="NCBI Taxonomy" id="1001598"/>
    <lineage>
        <taxon>Bacteria</taxon>
        <taxon>Pseudomonadati</taxon>
        <taxon>Spirochaetota</taxon>
        <taxon>Spirochaetia</taxon>
        <taxon>Leptospirales</taxon>
        <taxon>Leptospiraceae</taxon>
        <taxon>Leptospira</taxon>
    </lineage>
</organism>
<dbReference type="PANTHER" id="PTHR43046:SF14">
    <property type="entry name" value="MUTT_NUDIX FAMILY PROTEIN"/>
    <property type="match status" value="1"/>
</dbReference>